<evidence type="ECO:0000313" key="2">
    <source>
        <dbReference type="EMBL" id="MDZ8118083.1"/>
    </source>
</evidence>
<name>A0ABU5MV68_9BACT</name>
<reference evidence="2 3" key="1">
    <citation type="journal article" date="2024" name="Appl. Environ. Microbiol.">
        <title>Pontiella agarivorans sp. nov., a novel marine anaerobic bacterium capable of degrading macroalgal polysaccharides and fixing nitrogen.</title>
        <authorList>
            <person name="Liu N."/>
            <person name="Kivenson V."/>
            <person name="Peng X."/>
            <person name="Cui Z."/>
            <person name="Lankiewicz T.S."/>
            <person name="Gosselin K.M."/>
            <person name="English C.J."/>
            <person name="Blair E.M."/>
            <person name="O'Malley M.A."/>
            <person name="Valentine D.L."/>
        </authorList>
    </citation>
    <scope>NUCLEOTIDE SEQUENCE [LARGE SCALE GENOMIC DNA]</scope>
    <source>
        <strain evidence="2 3">NLcol2</strain>
    </source>
</reference>
<dbReference type="SUPFAM" id="SSF50630">
    <property type="entry name" value="Acid proteases"/>
    <property type="match status" value="1"/>
</dbReference>
<keyword evidence="2" id="KW-0378">Hydrolase</keyword>
<keyword evidence="3" id="KW-1185">Reference proteome</keyword>
<dbReference type="Pfam" id="PF13650">
    <property type="entry name" value="Asp_protease_2"/>
    <property type="match status" value="1"/>
</dbReference>
<evidence type="ECO:0000256" key="1">
    <source>
        <dbReference type="SAM" id="Coils"/>
    </source>
</evidence>
<dbReference type="EMBL" id="JARVCO010000007">
    <property type="protein sequence ID" value="MDZ8118083.1"/>
    <property type="molecule type" value="Genomic_DNA"/>
</dbReference>
<feature type="coiled-coil region" evidence="1">
    <location>
        <begin position="177"/>
        <end position="218"/>
    </location>
</feature>
<dbReference type="InterPro" id="IPR021109">
    <property type="entry name" value="Peptidase_aspartic_dom_sf"/>
</dbReference>
<evidence type="ECO:0000313" key="3">
    <source>
        <dbReference type="Proteomes" id="UP001290861"/>
    </source>
</evidence>
<dbReference type="InterPro" id="IPR034122">
    <property type="entry name" value="Retropepsin-like_bacterial"/>
</dbReference>
<dbReference type="CDD" id="cd05483">
    <property type="entry name" value="retropepsin_like_bacteria"/>
    <property type="match status" value="1"/>
</dbReference>
<sequence>MKRENISFLPRISRLLTVLLLGHQVAFGDQIILRNGRTLDCTILSVQAEYVEVSLGTGTVKIPKNRLERLVRTPDRKTADLSEPTSGNILSEQHAPPAHAELAAEFRQLMNQRNAALDAQYMMNLYESQIQQENLRAEQLLAKLKQMHLMIESTVNAIKAIQIPAQTPRTHREYDEKNALMQKKSALRDRLIELNAAMSGLQAERSETEKKNGDLQQKINKTIAPLPIYFNAVEQFGIRYAAYRKALSPDSIDQPARLLFDKIDYYMARFRNETSRVVIDSWNEDNTTFVRALVNGNTPGVFIFDTGATSMVISEPFARKIGLQLDHLPLQQATVADGRKVDMRPVILSSVKVGDAEVKDITAAVLGNGINSRADGLLGMSFLRHFTIGMNGRSGKVTLTRFSTD</sequence>
<proteinExistence type="predicted"/>
<accession>A0ABU5MV68</accession>
<keyword evidence="1" id="KW-0175">Coiled coil</keyword>
<dbReference type="EC" id="3.4.23.-" evidence="2"/>
<comment type="caution">
    <text evidence="2">The sequence shown here is derived from an EMBL/GenBank/DDBJ whole genome shotgun (WGS) entry which is preliminary data.</text>
</comment>
<dbReference type="Proteomes" id="UP001290861">
    <property type="component" value="Unassembled WGS sequence"/>
</dbReference>
<protein>
    <submittedName>
        <fullName evidence="2">Retropepsin-like aspartic protease</fullName>
        <ecNumber evidence="2">3.4.23.-</ecNumber>
    </submittedName>
</protein>
<organism evidence="2 3">
    <name type="scientific">Pontiella agarivorans</name>
    <dbReference type="NCBI Taxonomy" id="3038953"/>
    <lineage>
        <taxon>Bacteria</taxon>
        <taxon>Pseudomonadati</taxon>
        <taxon>Kiritimatiellota</taxon>
        <taxon>Kiritimatiellia</taxon>
        <taxon>Kiritimatiellales</taxon>
        <taxon>Pontiellaceae</taxon>
        <taxon>Pontiella</taxon>
    </lineage>
</organism>
<gene>
    <name evidence="2" type="ORF">P9H32_05525</name>
</gene>
<dbReference type="Gene3D" id="2.40.70.10">
    <property type="entry name" value="Acid Proteases"/>
    <property type="match status" value="1"/>
</dbReference>
<dbReference type="GO" id="GO:0016787">
    <property type="term" value="F:hydrolase activity"/>
    <property type="evidence" value="ECO:0007669"/>
    <property type="project" value="UniProtKB-KW"/>
</dbReference>